<protein>
    <submittedName>
        <fullName evidence="2">Uncharacterized protein</fullName>
    </submittedName>
</protein>
<keyword evidence="1" id="KW-1133">Transmembrane helix</keyword>
<keyword evidence="3" id="KW-1185">Reference proteome</keyword>
<evidence type="ECO:0000313" key="2">
    <source>
        <dbReference type="EMBL" id="KAF2723032.1"/>
    </source>
</evidence>
<reference evidence="2" key="1">
    <citation type="journal article" date="2020" name="Stud. Mycol.">
        <title>101 Dothideomycetes genomes: a test case for predicting lifestyles and emergence of pathogens.</title>
        <authorList>
            <person name="Haridas S."/>
            <person name="Albert R."/>
            <person name="Binder M."/>
            <person name="Bloem J."/>
            <person name="Labutti K."/>
            <person name="Salamov A."/>
            <person name="Andreopoulos B."/>
            <person name="Baker S."/>
            <person name="Barry K."/>
            <person name="Bills G."/>
            <person name="Bluhm B."/>
            <person name="Cannon C."/>
            <person name="Castanera R."/>
            <person name="Culley D."/>
            <person name="Daum C."/>
            <person name="Ezra D."/>
            <person name="Gonzalez J."/>
            <person name="Henrissat B."/>
            <person name="Kuo A."/>
            <person name="Liang C."/>
            <person name="Lipzen A."/>
            <person name="Lutzoni F."/>
            <person name="Magnuson J."/>
            <person name="Mondo S."/>
            <person name="Nolan M."/>
            <person name="Ohm R."/>
            <person name="Pangilinan J."/>
            <person name="Park H.-J."/>
            <person name="Ramirez L."/>
            <person name="Alfaro M."/>
            <person name="Sun H."/>
            <person name="Tritt A."/>
            <person name="Yoshinaga Y."/>
            <person name="Zwiers L.-H."/>
            <person name="Turgeon B."/>
            <person name="Goodwin S."/>
            <person name="Spatafora J."/>
            <person name="Crous P."/>
            <person name="Grigoriev I."/>
        </authorList>
    </citation>
    <scope>NUCLEOTIDE SEQUENCE</scope>
    <source>
        <strain evidence="2">CBS 116435</strain>
    </source>
</reference>
<dbReference type="EMBL" id="MU003778">
    <property type="protein sequence ID" value="KAF2723032.1"/>
    <property type="molecule type" value="Genomic_DNA"/>
</dbReference>
<dbReference type="AlphaFoldDB" id="A0A9P4Q9E0"/>
<organism evidence="2 3">
    <name type="scientific">Polychaeton citri CBS 116435</name>
    <dbReference type="NCBI Taxonomy" id="1314669"/>
    <lineage>
        <taxon>Eukaryota</taxon>
        <taxon>Fungi</taxon>
        <taxon>Dikarya</taxon>
        <taxon>Ascomycota</taxon>
        <taxon>Pezizomycotina</taxon>
        <taxon>Dothideomycetes</taxon>
        <taxon>Dothideomycetidae</taxon>
        <taxon>Capnodiales</taxon>
        <taxon>Capnodiaceae</taxon>
        <taxon>Polychaeton</taxon>
    </lineage>
</organism>
<dbReference type="Proteomes" id="UP000799441">
    <property type="component" value="Unassembled WGS sequence"/>
</dbReference>
<keyword evidence="1" id="KW-0812">Transmembrane</keyword>
<name>A0A9P4Q9E0_9PEZI</name>
<accession>A0A9P4Q9E0</accession>
<feature type="transmembrane region" description="Helical" evidence="1">
    <location>
        <begin position="6"/>
        <end position="29"/>
    </location>
</feature>
<sequence>MFYEGYEPFVILVRVSLILLVSGHCLLALRKSLRQSNDCTTALLSLTASVAQNCSLVQSRPHISERF</sequence>
<keyword evidence="1" id="KW-0472">Membrane</keyword>
<comment type="caution">
    <text evidence="2">The sequence shown here is derived from an EMBL/GenBank/DDBJ whole genome shotgun (WGS) entry which is preliminary data.</text>
</comment>
<evidence type="ECO:0000256" key="1">
    <source>
        <dbReference type="SAM" id="Phobius"/>
    </source>
</evidence>
<gene>
    <name evidence="2" type="ORF">K431DRAFT_283198</name>
</gene>
<evidence type="ECO:0000313" key="3">
    <source>
        <dbReference type="Proteomes" id="UP000799441"/>
    </source>
</evidence>
<proteinExistence type="predicted"/>